<dbReference type="AlphaFoldDB" id="A0A5Q0P5G5"/>
<evidence type="ECO:0000256" key="2">
    <source>
        <dbReference type="SAM" id="Phobius"/>
    </source>
</evidence>
<evidence type="ECO:0000313" key="5">
    <source>
        <dbReference type="Proteomes" id="UP000327478"/>
    </source>
</evidence>
<dbReference type="PROSITE" id="PS51257">
    <property type="entry name" value="PROKAR_LIPOPROTEIN"/>
    <property type="match status" value="1"/>
</dbReference>
<evidence type="ECO:0000313" key="6">
    <source>
        <dbReference type="Proteomes" id="UP000480556"/>
    </source>
</evidence>
<dbReference type="Proteomes" id="UP000327478">
    <property type="component" value="Chromosome"/>
</dbReference>
<dbReference type="EMBL" id="WITK01000013">
    <property type="protein sequence ID" value="MQW92484.1"/>
    <property type="molecule type" value="Genomic_DNA"/>
</dbReference>
<protein>
    <submittedName>
        <fullName evidence="3">Uncharacterized protein</fullName>
    </submittedName>
</protein>
<accession>A0A5Q0P5G5</accession>
<evidence type="ECO:0000313" key="4">
    <source>
        <dbReference type="EMBL" id="QGA11883.1"/>
    </source>
</evidence>
<keyword evidence="1" id="KW-0175">Coiled coil</keyword>
<evidence type="ECO:0000313" key="3">
    <source>
        <dbReference type="EMBL" id="MQW92484.1"/>
    </source>
</evidence>
<feature type="transmembrane region" description="Helical" evidence="2">
    <location>
        <begin position="12"/>
        <end position="32"/>
    </location>
</feature>
<dbReference type="Proteomes" id="UP000480556">
    <property type="component" value="Unassembled WGS sequence"/>
</dbReference>
<keyword evidence="2" id="KW-0472">Membrane</keyword>
<name>A0A5Q0P5G5_9GAMM</name>
<keyword evidence="2" id="KW-1133">Transmembrane helix</keyword>
<evidence type="ECO:0000256" key="1">
    <source>
        <dbReference type="SAM" id="Coils"/>
    </source>
</evidence>
<gene>
    <name evidence="4" type="ORF">GFH30_11135</name>
    <name evidence="3" type="ORF">GHJ48_08785</name>
</gene>
<keyword evidence="5" id="KW-1185">Reference proteome</keyword>
<dbReference type="EMBL" id="CP045650">
    <property type="protein sequence ID" value="QGA11883.1"/>
    <property type="molecule type" value="Genomic_DNA"/>
</dbReference>
<feature type="coiled-coil region" evidence="1">
    <location>
        <begin position="95"/>
        <end position="140"/>
    </location>
</feature>
<sequence length="145" mass="15837">MSVDQRDNPKLLMGIMAALAVIVACVFGYFWLSNATQTTQEPEQTLSNPPAMQPSVATDQNVAVAAEQVPASTQTKTLVDEALLQDAVPENPSLAKEELDKLDDIQAQLNDQKQALNQQHADADALIKLKEEQIQLLEAQLAQEK</sequence>
<reference evidence="5 6" key="1">
    <citation type="submission" date="2019-10" db="EMBL/GenBank/DDBJ databases">
        <authorList>
            <person name="Dong K."/>
        </authorList>
    </citation>
    <scope>NUCLEOTIDE SEQUENCE [LARGE SCALE GENOMIC DNA]</scope>
    <source>
        <strain evidence="4">Dk386</strain>
        <strain evidence="5">dk386</strain>
        <strain evidence="6">dk771</strain>
        <strain evidence="3">Dk771</strain>
    </source>
</reference>
<dbReference type="RefSeq" id="WP_153372629.1">
    <property type="nucleotide sequence ID" value="NZ_CP045650.1"/>
</dbReference>
<keyword evidence="2" id="KW-0812">Transmembrane</keyword>
<proteinExistence type="predicted"/>
<organism evidence="3 6">
    <name type="scientific">Acinetobacter wanghuae</name>
    <dbReference type="NCBI Taxonomy" id="2662362"/>
    <lineage>
        <taxon>Bacteria</taxon>
        <taxon>Pseudomonadati</taxon>
        <taxon>Pseudomonadota</taxon>
        <taxon>Gammaproteobacteria</taxon>
        <taxon>Moraxellales</taxon>
        <taxon>Moraxellaceae</taxon>
        <taxon>Acinetobacter</taxon>
    </lineage>
</organism>